<evidence type="ECO:0000256" key="8">
    <source>
        <dbReference type="ARBA" id="ARBA00023224"/>
    </source>
</evidence>
<keyword evidence="4 9" id="KW-0552">Olfaction</keyword>
<name>A0A9R1T1J3_9HYME</name>
<comment type="caution">
    <text evidence="9">Lacks conserved residue(s) required for the propagation of feature annotation.</text>
</comment>
<keyword evidence="5 9" id="KW-1133">Transmembrane helix</keyword>
<feature type="transmembrane region" description="Helical" evidence="9">
    <location>
        <begin position="314"/>
        <end position="334"/>
    </location>
</feature>
<keyword evidence="2 9" id="KW-0716">Sensory transduction</keyword>
<dbReference type="GeneID" id="105265323"/>
<evidence type="ECO:0000256" key="9">
    <source>
        <dbReference type="RuleBase" id="RU351113"/>
    </source>
</evidence>
<dbReference type="AlphaFoldDB" id="A0A9R1T1J3"/>
<evidence type="ECO:0000256" key="1">
    <source>
        <dbReference type="ARBA" id="ARBA00004141"/>
    </source>
</evidence>
<dbReference type="PANTHER" id="PTHR21137:SF26">
    <property type="entry name" value="ODORANT RECEPTOR 10A-RELATED"/>
    <property type="match status" value="1"/>
</dbReference>
<keyword evidence="10" id="KW-1185">Reference proteome</keyword>
<accession>A0A9R1T1J3</accession>
<proteinExistence type="inferred from homology"/>
<feature type="transmembrane region" description="Helical" evidence="9">
    <location>
        <begin position="48"/>
        <end position="70"/>
    </location>
</feature>
<evidence type="ECO:0000256" key="3">
    <source>
        <dbReference type="ARBA" id="ARBA00022692"/>
    </source>
</evidence>
<dbReference type="GO" id="GO:0005549">
    <property type="term" value="F:odorant binding"/>
    <property type="evidence" value="ECO:0007669"/>
    <property type="project" value="InterPro"/>
</dbReference>
<keyword evidence="6 9" id="KW-0472">Membrane</keyword>
<keyword evidence="7 9" id="KW-0675">Receptor</keyword>
<organism evidence="10 11">
    <name type="scientific">Fopius arisanus</name>
    <dbReference type="NCBI Taxonomy" id="64838"/>
    <lineage>
        <taxon>Eukaryota</taxon>
        <taxon>Metazoa</taxon>
        <taxon>Ecdysozoa</taxon>
        <taxon>Arthropoda</taxon>
        <taxon>Hexapoda</taxon>
        <taxon>Insecta</taxon>
        <taxon>Pterygota</taxon>
        <taxon>Neoptera</taxon>
        <taxon>Endopterygota</taxon>
        <taxon>Hymenoptera</taxon>
        <taxon>Apocrita</taxon>
        <taxon>Ichneumonoidea</taxon>
        <taxon>Braconidae</taxon>
        <taxon>Opiinae</taxon>
        <taxon>Fopius</taxon>
    </lineage>
</organism>
<comment type="subcellular location">
    <subcellularLocation>
        <location evidence="9">Cell membrane</location>
        <topology evidence="9">Multi-pass membrane protein</topology>
    </subcellularLocation>
    <subcellularLocation>
        <location evidence="1">Membrane</location>
        <topology evidence="1">Multi-pass membrane protein</topology>
    </subcellularLocation>
</comment>
<evidence type="ECO:0000256" key="2">
    <source>
        <dbReference type="ARBA" id="ARBA00022606"/>
    </source>
</evidence>
<evidence type="ECO:0000313" key="10">
    <source>
        <dbReference type="Proteomes" id="UP000694866"/>
    </source>
</evidence>
<dbReference type="GO" id="GO:0005886">
    <property type="term" value="C:plasma membrane"/>
    <property type="evidence" value="ECO:0007669"/>
    <property type="project" value="UniProtKB-SubCell"/>
</dbReference>
<evidence type="ECO:0000256" key="6">
    <source>
        <dbReference type="ARBA" id="ARBA00023136"/>
    </source>
</evidence>
<feature type="transmembrane region" description="Helical" evidence="9">
    <location>
        <begin position="383"/>
        <end position="408"/>
    </location>
</feature>
<keyword evidence="3 9" id="KW-0812">Transmembrane</keyword>
<dbReference type="Proteomes" id="UP000694866">
    <property type="component" value="Unplaced"/>
</dbReference>
<dbReference type="Pfam" id="PF02949">
    <property type="entry name" value="7tm_6"/>
    <property type="match status" value="1"/>
</dbReference>
<dbReference type="PANTHER" id="PTHR21137">
    <property type="entry name" value="ODORANT RECEPTOR"/>
    <property type="match status" value="1"/>
</dbReference>
<evidence type="ECO:0000256" key="7">
    <source>
        <dbReference type="ARBA" id="ARBA00023170"/>
    </source>
</evidence>
<dbReference type="InterPro" id="IPR004117">
    <property type="entry name" value="7tm6_olfct_rcpt"/>
</dbReference>
<feature type="transmembrane region" description="Helical" evidence="9">
    <location>
        <begin position="136"/>
        <end position="159"/>
    </location>
</feature>
<sequence>MTKTGGKSRVNVHDNADFVYSYGWNRTMMHAIGGWPEENDNIIERNRIFFNAFALILFVVLPQSASLSVFWGDLNAVIECFSVTLAINLSLLKLLWLGVQRPTVQNLLEMMAQDWLEPRTLEENEEMMKMTKIVRLISSLSFYGTISLFVAYVSVQILIGFEMRNDPNVDPRLSIGFLYTSVFPFDTSSLSIFIPIWIFQFFMTYVSMASYSSPDSFIGMFVFHQCGQLKLLRRKLETIVDKETIENPQKFWKKLGEIVKRHEHLNERASDIEENFNKVFLAVTLVSIFATCTQGFAVITLLRETDGNFPVLKMIFLLVFTTYDLGHFFVYCLAGDILMTESSNFGVSLYNSRWYDLSPKEAKSVLIFTSRCIIPQQITGGKFVVLSLPLFATVVKTSASFLSVLLAMKM</sequence>
<protein>
    <recommendedName>
        <fullName evidence="9">Odorant receptor</fullName>
    </recommendedName>
</protein>
<gene>
    <name evidence="11" type="primary">LOC105265323</name>
</gene>
<dbReference type="KEGG" id="fas:105265323"/>
<dbReference type="OrthoDB" id="6617147at2759"/>
<feature type="transmembrane region" description="Helical" evidence="9">
    <location>
        <begin position="279"/>
        <end position="302"/>
    </location>
</feature>
<dbReference type="GO" id="GO:0004984">
    <property type="term" value="F:olfactory receptor activity"/>
    <property type="evidence" value="ECO:0007669"/>
    <property type="project" value="InterPro"/>
</dbReference>
<feature type="transmembrane region" description="Helical" evidence="9">
    <location>
        <begin position="76"/>
        <end position="96"/>
    </location>
</feature>
<evidence type="ECO:0000256" key="5">
    <source>
        <dbReference type="ARBA" id="ARBA00022989"/>
    </source>
</evidence>
<evidence type="ECO:0000256" key="4">
    <source>
        <dbReference type="ARBA" id="ARBA00022725"/>
    </source>
</evidence>
<dbReference type="RefSeq" id="XP_011301060.1">
    <property type="nucleotide sequence ID" value="XM_011302758.1"/>
</dbReference>
<keyword evidence="8 9" id="KW-0807">Transducer</keyword>
<dbReference type="GO" id="GO:0007165">
    <property type="term" value="P:signal transduction"/>
    <property type="evidence" value="ECO:0007669"/>
    <property type="project" value="UniProtKB-KW"/>
</dbReference>
<comment type="similarity">
    <text evidence="9">Belongs to the insect chemoreceptor superfamily. Heteromeric odorant receptor channel (TC 1.A.69) family.</text>
</comment>
<evidence type="ECO:0000313" key="11">
    <source>
        <dbReference type="RefSeq" id="XP_011301060.1"/>
    </source>
</evidence>
<reference evidence="11" key="1">
    <citation type="submission" date="2025-08" db="UniProtKB">
        <authorList>
            <consortium name="RefSeq"/>
        </authorList>
    </citation>
    <scope>IDENTIFICATION</scope>
    <source>
        <strain evidence="11">USDA-PBARC FA_bdor</strain>
        <tissue evidence="11">Whole organism</tissue>
    </source>
</reference>